<name>A0A8S5PIV0_9CAUD</name>
<sequence length="30" mass="3462">MQTSSMVRFVEKLPRLMCQFGVLSVSVDSW</sequence>
<proteinExistence type="predicted"/>
<protein>
    <submittedName>
        <fullName evidence="1">Uncharacterized protein</fullName>
    </submittedName>
</protein>
<evidence type="ECO:0000313" key="1">
    <source>
        <dbReference type="EMBL" id="DAE06990.1"/>
    </source>
</evidence>
<accession>A0A8S5PIV0</accession>
<reference evidence="1" key="1">
    <citation type="journal article" date="2021" name="Proc. Natl. Acad. Sci. U.S.A.">
        <title>A Catalog of Tens of Thousands of Viruses from Human Metagenomes Reveals Hidden Associations with Chronic Diseases.</title>
        <authorList>
            <person name="Tisza M.J."/>
            <person name="Buck C.B."/>
        </authorList>
    </citation>
    <scope>NUCLEOTIDE SEQUENCE</scope>
    <source>
        <strain evidence="1">CtL0q1</strain>
    </source>
</reference>
<dbReference type="EMBL" id="BK015443">
    <property type="protein sequence ID" value="DAE06990.1"/>
    <property type="molecule type" value="Genomic_DNA"/>
</dbReference>
<organism evidence="1">
    <name type="scientific">Siphoviridae sp. ctL0q1</name>
    <dbReference type="NCBI Taxonomy" id="2825449"/>
    <lineage>
        <taxon>Viruses</taxon>
        <taxon>Duplodnaviria</taxon>
        <taxon>Heunggongvirae</taxon>
        <taxon>Uroviricota</taxon>
        <taxon>Caudoviricetes</taxon>
    </lineage>
</organism>